<dbReference type="RefSeq" id="YP_009015774.1">
    <property type="nucleotide sequence ID" value="NC_023719.1"/>
</dbReference>
<proteinExistence type="predicted"/>
<sequence>MLTTRIKQFEFNTTPTEDMKLFDILSISDNVSITKDGLVYHVTSQKDDTTVEFSIVTNTKNYIINIIYDKQKPLFLSNQILVPLINIAEDYALDTNKELQEKLTTILCKDNFCPICNSQLIEGKRHELKCNNNCYSISYSNYTRTIDLEATIFNEEFQAYGDQSIKDKIEAINLIYEQISHWKENDKYLTKILKGEN</sequence>
<dbReference type="EMBL" id="JN638751">
    <property type="protein sequence ID" value="AEO93729.1"/>
    <property type="molecule type" value="Genomic_DNA"/>
</dbReference>
<accession>G3MAL2</accession>
<evidence type="ECO:0000313" key="2">
    <source>
        <dbReference type="Proteomes" id="UP000009273"/>
    </source>
</evidence>
<protein>
    <submittedName>
        <fullName evidence="1">Gp471</fullName>
    </submittedName>
</protein>
<name>G3MAL2_9CAUD</name>
<gene>
    <name evidence="1" type="primary">471</name>
    <name evidence="1" type="ORF">G_471</name>
</gene>
<dbReference type="Proteomes" id="UP000009273">
    <property type="component" value="Segment"/>
</dbReference>
<organism evidence="1 2">
    <name type="scientific">Bacillus phage G</name>
    <dbReference type="NCBI Taxonomy" id="2884420"/>
    <lineage>
        <taxon>Viruses</taxon>
        <taxon>Duplodnaviria</taxon>
        <taxon>Heunggongvirae</taxon>
        <taxon>Uroviricota</taxon>
        <taxon>Caudoviricetes</taxon>
        <taxon>Donellivirus</taxon>
        <taxon>Donellivirus gee</taxon>
    </lineage>
</organism>
<reference evidence="1 2" key="1">
    <citation type="submission" date="2011-09" db="EMBL/GenBank/DDBJ databases">
        <authorList>
            <person name="Pope W.H."/>
            <person name="Pedulla M.L."/>
            <person name="Ford M.E."/>
            <person name="Peebles C.L."/>
            <person name="Hatfull G.H."/>
            <person name="Hendrix R.W."/>
        </authorList>
    </citation>
    <scope>NUCLEOTIDE SEQUENCE [LARGE SCALE GENOMIC DNA]</scope>
    <source>
        <strain evidence="1">G</strain>
    </source>
</reference>
<evidence type="ECO:0000313" key="1">
    <source>
        <dbReference type="EMBL" id="AEO93729.1"/>
    </source>
</evidence>
<dbReference type="GeneID" id="18563685"/>
<dbReference type="KEGG" id="vg:18563685"/>
<keyword evidence="2" id="KW-1185">Reference proteome</keyword>